<keyword evidence="5" id="KW-0507">mRNA processing</keyword>
<evidence type="ECO:0000313" key="10">
    <source>
        <dbReference type="Proteomes" id="UP001153954"/>
    </source>
</evidence>
<evidence type="ECO:0000256" key="2">
    <source>
        <dbReference type="ARBA" id="ARBA00004604"/>
    </source>
</evidence>
<dbReference type="AlphaFoldDB" id="A0AAU9TCE4"/>
<reference evidence="9" key="1">
    <citation type="submission" date="2022-03" db="EMBL/GenBank/DDBJ databases">
        <authorList>
            <person name="Tunstrom K."/>
        </authorList>
    </citation>
    <scope>NUCLEOTIDE SEQUENCE</scope>
</reference>
<dbReference type="GO" id="GO:0008380">
    <property type="term" value="P:RNA splicing"/>
    <property type="evidence" value="ECO:0007669"/>
    <property type="project" value="UniProtKB-KW"/>
</dbReference>
<accession>A0AAU9TCE4</accession>
<evidence type="ECO:0000256" key="8">
    <source>
        <dbReference type="SAM" id="MobiDB-lite"/>
    </source>
</evidence>
<feature type="region of interest" description="Disordered" evidence="8">
    <location>
        <begin position="1"/>
        <end position="89"/>
    </location>
</feature>
<feature type="compositionally biased region" description="Basic and acidic residues" evidence="8">
    <location>
        <begin position="43"/>
        <end position="58"/>
    </location>
</feature>
<comment type="similarity">
    <text evidence="3">Belongs to the ARL6IP4 family.</text>
</comment>
<sequence length="167" mass="19631">MGKEKSKKRRRSTSSSSSSSSSDSSREKKKLRKLKKKLKKEQKKTEKILKRKLKEEKKKLKKKLRVARSQSNADEHNKEETSADIPLELMERSKAMAPMTKEEWEKRQSVIRRVQDEETGRYRLIKGDGEVLEEIVSRDRHIQINRQATMADGDFFQSQTIQKQKIV</sequence>
<evidence type="ECO:0000256" key="4">
    <source>
        <dbReference type="ARBA" id="ARBA00017993"/>
    </source>
</evidence>
<dbReference type="GO" id="GO:0005730">
    <property type="term" value="C:nucleolus"/>
    <property type="evidence" value="ECO:0007669"/>
    <property type="project" value="UniProtKB-SubCell"/>
</dbReference>
<feature type="compositionally biased region" description="Basic residues" evidence="8">
    <location>
        <begin position="27"/>
        <end position="42"/>
    </location>
</feature>
<dbReference type="GO" id="GO:0006397">
    <property type="term" value="P:mRNA processing"/>
    <property type="evidence" value="ECO:0007669"/>
    <property type="project" value="UniProtKB-KW"/>
</dbReference>
<feature type="compositionally biased region" description="Low complexity" evidence="8">
    <location>
        <begin position="13"/>
        <end position="23"/>
    </location>
</feature>
<feature type="compositionally biased region" description="Basic residues" evidence="8">
    <location>
        <begin position="1"/>
        <end position="12"/>
    </location>
</feature>
<evidence type="ECO:0000313" key="9">
    <source>
        <dbReference type="EMBL" id="CAH2085264.1"/>
    </source>
</evidence>
<keyword evidence="7" id="KW-0539">Nucleus</keyword>
<dbReference type="Pfam" id="PF10500">
    <property type="entry name" value="SR-25"/>
    <property type="match status" value="1"/>
</dbReference>
<evidence type="ECO:0000256" key="7">
    <source>
        <dbReference type="ARBA" id="ARBA00023242"/>
    </source>
</evidence>
<keyword evidence="6" id="KW-0508">mRNA splicing</keyword>
<protein>
    <recommendedName>
        <fullName evidence="4">ADP-ribosylation factor-like protein 6-interacting protein 4</fullName>
    </recommendedName>
</protein>
<evidence type="ECO:0000256" key="3">
    <source>
        <dbReference type="ARBA" id="ARBA00006852"/>
    </source>
</evidence>
<dbReference type="Proteomes" id="UP001153954">
    <property type="component" value="Unassembled WGS sequence"/>
</dbReference>
<comment type="caution">
    <text evidence="9">The sequence shown here is derived from an EMBL/GenBank/DDBJ whole genome shotgun (WGS) entry which is preliminary data.</text>
</comment>
<gene>
    <name evidence="9" type="ORF">EEDITHA_LOCUS1757</name>
</gene>
<dbReference type="GO" id="GO:0016607">
    <property type="term" value="C:nuclear speck"/>
    <property type="evidence" value="ECO:0007669"/>
    <property type="project" value="UniProtKB-SubCell"/>
</dbReference>
<name>A0AAU9TCE4_EUPED</name>
<keyword evidence="10" id="KW-1185">Reference proteome</keyword>
<evidence type="ECO:0000256" key="6">
    <source>
        <dbReference type="ARBA" id="ARBA00023187"/>
    </source>
</evidence>
<comment type="subcellular location">
    <subcellularLocation>
        <location evidence="1">Nucleus speckle</location>
    </subcellularLocation>
    <subcellularLocation>
        <location evidence="2">Nucleus</location>
        <location evidence="2">Nucleolus</location>
    </subcellularLocation>
</comment>
<evidence type="ECO:0000256" key="1">
    <source>
        <dbReference type="ARBA" id="ARBA00004324"/>
    </source>
</evidence>
<proteinExistence type="inferred from homology"/>
<dbReference type="EMBL" id="CAKOGL010000004">
    <property type="protein sequence ID" value="CAH2085264.1"/>
    <property type="molecule type" value="Genomic_DNA"/>
</dbReference>
<dbReference type="InterPro" id="IPR019532">
    <property type="entry name" value="Nucl_RNA-splicing_assoc_SR-25"/>
</dbReference>
<evidence type="ECO:0000256" key="5">
    <source>
        <dbReference type="ARBA" id="ARBA00022664"/>
    </source>
</evidence>
<organism evidence="9 10">
    <name type="scientific">Euphydryas editha</name>
    <name type="common">Edith's checkerspot</name>
    <dbReference type="NCBI Taxonomy" id="104508"/>
    <lineage>
        <taxon>Eukaryota</taxon>
        <taxon>Metazoa</taxon>
        <taxon>Ecdysozoa</taxon>
        <taxon>Arthropoda</taxon>
        <taxon>Hexapoda</taxon>
        <taxon>Insecta</taxon>
        <taxon>Pterygota</taxon>
        <taxon>Neoptera</taxon>
        <taxon>Endopterygota</taxon>
        <taxon>Lepidoptera</taxon>
        <taxon>Glossata</taxon>
        <taxon>Ditrysia</taxon>
        <taxon>Papilionoidea</taxon>
        <taxon>Nymphalidae</taxon>
        <taxon>Nymphalinae</taxon>
        <taxon>Euphydryas</taxon>
    </lineage>
</organism>